<dbReference type="Proteomes" id="UP000443000">
    <property type="component" value="Unassembled WGS sequence"/>
</dbReference>
<reference evidence="4 5" key="1">
    <citation type="submission" date="2019-10" db="EMBL/GenBank/DDBJ databases">
        <title>Evaluation of single-gene subtyping targets for Pseudomonas.</title>
        <authorList>
            <person name="Reichler S.J."/>
            <person name="Orsi R.H."/>
            <person name="Wiedmann M."/>
            <person name="Martin N.H."/>
            <person name="Murphy S.I."/>
        </authorList>
    </citation>
    <scope>NUCLEOTIDE SEQUENCE</scope>
    <source>
        <strain evidence="1 5">FSL R10-0802</strain>
        <strain evidence="3 4">FSL R10-1594</strain>
        <strain evidence="2">FSL R10-2339</strain>
    </source>
</reference>
<dbReference type="EMBL" id="WIVT01000003">
    <property type="protein sequence ID" value="MQU15588.1"/>
    <property type="molecule type" value="Genomic_DNA"/>
</dbReference>
<gene>
    <name evidence="3" type="ORF">GHN41_03880</name>
    <name evidence="2" type="ORF">GHN86_00290</name>
    <name evidence="1" type="ORF">GHN94_02760</name>
</gene>
<dbReference type="EMBL" id="WIWC01000001">
    <property type="protein sequence ID" value="MQT78506.1"/>
    <property type="molecule type" value="Genomic_DNA"/>
</dbReference>
<proteinExistence type="predicted"/>
<dbReference type="AlphaFoldDB" id="A0A6A7YSQ9"/>
<dbReference type="RefSeq" id="WP_153385928.1">
    <property type="nucleotide sequence ID" value="NZ_WIWC01000001.1"/>
</dbReference>
<organism evidence="2">
    <name type="scientific">Pseudomonas helleri</name>
    <dbReference type="NCBI Taxonomy" id="1608996"/>
    <lineage>
        <taxon>Bacteria</taxon>
        <taxon>Pseudomonadati</taxon>
        <taxon>Pseudomonadota</taxon>
        <taxon>Gammaproteobacteria</taxon>
        <taxon>Pseudomonadales</taxon>
        <taxon>Pseudomonadaceae</taxon>
        <taxon>Pseudomonas</taxon>
    </lineage>
</organism>
<dbReference type="Proteomes" id="UP000713985">
    <property type="component" value="Unassembled WGS sequence"/>
</dbReference>
<comment type="caution">
    <text evidence="2">The sequence shown here is derived from an EMBL/GenBank/DDBJ whole genome shotgun (WGS) entry which is preliminary data.</text>
</comment>
<dbReference type="InterPro" id="IPR022231">
    <property type="entry name" value="DUF3757"/>
</dbReference>
<accession>A0A6A7YSQ9</accession>
<evidence type="ECO:0000313" key="1">
    <source>
        <dbReference type="EMBL" id="MQT24755.1"/>
    </source>
</evidence>
<dbReference type="EMBL" id="WIWP01000003">
    <property type="protein sequence ID" value="MQT24755.1"/>
    <property type="molecule type" value="Genomic_DNA"/>
</dbReference>
<name>A0A6A7YSQ9_9PSED</name>
<evidence type="ECO:0000313" key="4">
    <source>
        <dbReference type="Proteomes" id="UP000443000"/>
    </source>
</evidence>
<evidence type="ECO:0000313" key="2">
    <source>
        <dbReference type="EMBL" id="MQT78506.1"/>
    </source>
</evidence>
<sequence>MWDCGLKGLKVSIKCLMVTGVVILAPKMVLADQIDSCPPASSIIMDQDFHHAPASREAARWESQDPGSRSLLLQFAGGVFRPLKESSAQRELVGYLEGCTYKSVYDGKGTDDVILMYKVAQDSPIKVMLKDSIYWHNAHNALGRQRLICTNMGFQACAFTVLGAEDNKLTNF</sequence>
<evidence type="ECO:0000313" key="5">
    <source>
        <dbReference type="Proteomes" id="UP000713985"/>
    </source>
</evidence>
<keyword evidence="5" id="KW-1185">Reference proteome</keyword>
<dbReference type="Pfam" id="PF12582">
    <property type="entry name" value="DUF3757"/>
    <property type="match status" value="1"/>
</dbReference>
<protein>
    <submittedName>
        <fullName evidence="2">DUF3757 domain-containing protein</fullName>
    </submittedName>
</protein>
<evidence type="ECO:0000313" key="3">
    <source>
        <dbReference type="EMBL" id="MQU15588.1"/>
    </source>
</evidence>